<proteinExistence type="predicted"/>
<dbReference type="Proteomes" id="UP000234382">
    <property type="component" value="Unassembled WGS sequence"/>
</dbReference>
<accession>A0A2H1KMT3</accession>
<evidence type="ECO:0000313" key="3">
    <source>
        <dbReference type="Proteomes" id="UP000234382"/>
    </source>
</evidence>
<evidence type="ECO:0000313" key="2">
    <source>
        <dbReference type="EMBL" id="SMY01057.1"/>
    </source>
</evidence>
<feature type="region of interest" description="Disordered" evidence="1">
    <location>
        <begin position="16"/>
        <end position="48"/>
    </location>
</feature>
<feature type="compositionally biased region" description="Low complexity" evidence="1">
    <location>
        <begin position="19"/>
        <end position="29"/>
    </location>
</feature>
<reference evidence="3" key="1">
    <citation type="submission" date="2017-03" db="EMBL/GenBank/DDBJ databases">
        <authorList>
            <person name="Monnet C."/>
        </authorList>
    </citation>
    <scope>NUCLEOTIDE SEQUENCE [LARGE SCALE GENOMIC DNA]</scope>
    <source>
        <strain evidence="3">ATCC 49514</strain>
    </source>
</reference>
<dbReference type="EMBL" id="FXYX01000045">
    <property type="protein sequence ID" value="SMY01057.1"/>
    <property type="molecule type" value="Genomic_DNA"/>
</dbReference>
<keyword evidence="3" id="KW-1185">Reference proteome</keyword>
<gene>
    <name evidence="2" type="ORF">BI49514_03190</name>
</gene>
<dbReference type="AlphaFoldDB" id="A0A2H1KMT3"/>
<evidence type="ECO:0000256" key="1">
    <source>
        <dbReference type="SAM" id="MobiDB-lite"/>
    </source>
</evidence>
<protein>
    <submittedName>
        <fullName evidence="2">Uncharacterized protein</fullName>
    </submittedName>
</protein>
<sequence length="48" mass="5054">MLALSILAALVALGERTTSDSTARSDSADQGARLGHACRLQRLSKPED</sequence>
<organism evidence="2 3">
    <name type="scientific">Brevibacterium iodinum ATCC 49514</name>
    <dbReference type="NCBI Taxonomy" id="1255616"/>
    <lineage>
        <taxon>Bacteria</taxon>
        <taxon>Bacillati</taxon>
        <taxon>Actinomycetota</taxon>
        <taxon>Actinomycetes</taxon>
        <taxon>Micrococcales</taxon>
        <taxon>Brevibacteriaceae</taxon>
        <taxon>Brevibacterium</taxon>
    </lineage>
</organism>
<name>A0A2H1KMT3_9MICO</name>
<dbReference type="RefSeq" id="WP_167444004.1">
    <property type="nucleotide sequence ID" value="NZ_FXYX01000045.1"/>
</dbReference>